<evidence type="ECO:0000259" key="4">
    <source>
        <dbReference type="Pfam" id="PF00370"/>
    </source>
</evidence>
<dbReference type="InterPro" id="IPR018484">
    <property type="entry name" value="FGGY_N"/>
</dbReference>
<feature type="domain" description="Carbohydrate kinase FGGY N-terminal" evidence="4">
    <location>
        <begin position="9"/>
        <end position="257"/>
    </location>
</feature>
<keyword evidence="7" id="KW-1185">Reference proteome</keyword>
<dbReference type="PANTHER" id="PTHR43095:SF5">
    <property type="entry name" value="XYLULOSE KINASE"/>
    <property type="match status" value="1"/>
</dbReference>
<dbReference type="RefSeq" id="WP_241712123.1">
    <property type="nucleotide sequence ID" value="NZ_JALBUF010000001.1"/>
</dbReference>
<proteinExistence type="inferred from homology"/>
<name>A0A9X1V778_9BACL</name>
<comment type="similarity">
    <text evidence="1">Belongs to the FGGY kinase family.</text>
</comment>
<dbReference type="Proteomes" id="UP001139263">
    <property type="component" value="Unassembled WGS sequence"/>
</dbReference>
<dbReference type="Gene3D" id="3.30.420.40">
    <property type="match status" value="2"/>
</dbReference>
<gene>
    <name evidence="6" type="primary">xylB</name>
    <name evidence="6" type="ORF">MM817_00798</name>
</gene>
<dbReference type="PIRSF" id="PIRSF000538">
    <property type="entry name" value="GlpK"/>
    <property type="match status" value="1"/>
</dbReference>
<dbReference type="Pfam" id="PF00370">
    <property type="entry name" value="FGGY_N"/>
    <property type="match status" value="1"/>
</dbReference>
<evidence type="ECO:0000256" key="2">
    <source>
        <dbReference type="ARBA" id="ARBA00022679"/>
    </source>
</evidence>
<dbReference type="AlphaFoldDB" id="A0A9X1V778"/>
<organism evidence="6 7">
    <name type="scientific">Sulfoacidibacillus ferrooxidans</name>
    <dbReference type="NCBI Taxonomy" id="2005001"/>
    <lineage>
        <taxon>Bacteria</taxon>
        <taxon>Bacillati</taxon>
        <taxon>Bacillota</taxon>
        <taxon>Bacilli</taxon>
        <taxon>Bacillales</taxon>
        <taxon>Alicyclobacillaceae</taxon>
        <taxon>Sulfoacidibacillus</taxon>
    </lineage>
</organism>
<dbReference type="GO" id="GO:0004856">
    <property type="term" value="F:D-xylulokinase activity"/>
    <property type="evidence" value="ECO:0007669"/>
    <property type="project" value="UniProtKB-EC"/>
</dbReference>
<accession>A0A9X1V778</accession>
<evidence type="ECO:0000313" key="6">
    <source>
        <dbReference type="EMBL" id="MCI0182538.1"/>
    </source>
</evidence>
<dbReference type="InterPro" id="IPR050406">
    <property type="entry name" value="FGGY_Carb_Kinase"/>
</dbReference>
<keyword evidence="2 6" id="KW-0808">Transferase</keyword>
<protein>
    <submittedName>
        <fullName evidence="6">Xylulose kinase</fullName>
        <ecNumber evidence="6">2.7.1.17</ecNumber>
    </submittedName>
</protein>
<reference evidence="6" key="1">
    <citation type="submission" date="2022-03" db="EMBL/GenBank/DDBJ databases">
        <title>Draft Genome Sequence of Firmicute Strain S0AB, a Heterotrophic Iron/Sulfur-Oxidizing Extreme Acidophile.</title>
        <authorList>
            <person name="Vergara E."/>
            <person name="Pakostova E."/>
            <person name="Johnson D.B."/>
            <person name="Holmes D.S."/>
        </authorList>
    </citation>
    <scope>NUCLEOTIDE SEQUENCE</scope>
    <source>
        <strain evidence="6">S0AB</strain>
    </source>
</reference>
<evidence type="ECO:0000256" key="1">
    <source>
        <dbReference type="ARBA" id="ARBA00009156"/>
    </source>
</evidence>
<dbReference type="SUPFAM" id="SSF53067">
    <property type="entry name" value="Actin-like ATPase domain"/>
    <property type="match status" value="2"/>
</dbReference>
<feature type="domain" description="Carbohydrate kinase FGGY C-terminal" evidence="5">
    <location>
        <begin position="269"/>
        <end position="460"/>
    </location>
</feature>
<keyword evidence="3 6" id="KW-0418">Kinase</keyword>
<dbReference type="InterPro" id="IPR000577">
    <property type="entry name" value="Carb_kinase_FGGY"/>
</dbReference>
<dbReference type="EC" id="2.7.1.17" evidence="6"/>
<dbReference type="CDD" id="cd07779">
    <property type="entry name" value="ASKHA_NBD_FGGY_YgcE-like"/>
    <property type="match status" value="1"/>
</dbReference>
<dbReference type="Pfam" id="PF02782">
    <property type="entry name" value="FGGY_C"/>
    <property type="match status" value="1"/>
</dbReference>
<evidence type="ECO:0000256" key="3">
    <source>
        <dbReference type="ARBA" id="ARBA00022777"/>
    </source>
</evidence>
<comment type="caution">
    <text evidence="6">The sequence shown here is derived from an EMBL/GenBank/DDBJ whole genome shotgun (WGS) entry which is preliminary data.</text>
</comment>
<evidence type="ECO:0000313" key="7">
    <source>
        <dbReference type="Proteomes" id="UP001139263"/>
    </source>
</evidence>
<dbReference type="InterPro" id="IPR018485">
    <property type="entry name" value="FGGY_C"/>
</dbReference>
<sequence length="522" mass="58006">MKAVIADKVLAIDVGTQSVRALAFDALGNLIAGVQLHYDQPYESAKPGFAEQDADYFWRYIADACQQLWKTGDVLAHEIAGVAVTTQRATIVPLDEHGVPLRKAMLWLDQRKAELVPTVGATMEALLFFTRLRKSVRALQASAQANWLLLHEPDLWAKIKKYIFLSGYVTYKLTGEFKDSTACQVGYIPFDYQAQTWPRASHWMWRAIPIKREWLPTLVQPGGILGYVTVEAAACTGLVVGLPVIAAASDKACETLGAGCLHESQGCIGYGTTATINVNVARYKEPVFLQPAYPSAAAGQYQMEIQIFRGFWLVSWFKDEFAKEEQRMAKERGIPVEAWLDREIADVKAGADGLLLQPYWSAGVRYPGLEARGAVIGFHAGHTKAHLYKALLEGLAYSMREGKERIERKTGTLLTKMFICGGGSQSDQMMQITADVLGMPVVRTKIHEASGLGAAILATVGVGWHADLHIAVRAMTGQGESFEPRKQQVQVYDQVYRHQYRRMYSRLRPLYRAMSGLQKKES</sequence>
<evidence type="ECO:0000259" key="5">
    <source>
        <dbReference type="Pfam" id="PF02782"/>
    </source>
</evidence>
<dbReference type="EMBL" id="JALBUF010000001">
    <property type="protein sequence ID" value="MCI0182538.1"/>
    <property type="molecule type" value="Genomic_DNA"/>
</dbReference>
<dbReference type="InterPro" id="IPR043129">
    <property type="entry name" value="ATPase_NBD"/>
</dbReference>
<dbReference type="PANTHER" id="PTHR43095">
    <property type="entry name" value="SUGAR KINASE"/>
    <property type="match status" value="1"/>
</dbReference>